<reference evidence="5 6" key="2">
    <citation type="submission" date="2020-01" db="EMBL/GenBank/DDBJ databases">
        <title>Clostridiaceae sp. nov. isolated from the gut of human by culturomics.</title>
        <authorList>
            <person name="Chang Y."/>
        </authorList>
    </citation>
    <scope>NUCLEOTIDE SEQUENCE [LARGE SCALE GENOMIC DNA]</scope>
    <source>
        <strain evidence="5 6">DONG20-135</strain>
    </source>
</reference>
<dbReference type="InterPro" id="IPR017911">
    <property type="entry name" value="MacB-like_ATP-bd"/>
</dbReference>
<dbReference type="PANTHER" id="PTHR24220">
    <property type="entry name" value="IMPORT ATP-BINDING PROTEIN"/>
    <property type="match status" value="1"/>
</dbReference>
<evidence type="ECO:0000259" key="4">
    <source>
        <dbReference type="PROSITE" id="PS50893"/>
    </source>
</evidence>
<evidence type="ECO:0000256" key="1">
    <source>
        <dbReference type="ARBA" id="ARBA00022448"/>
    </source>
</evidence>
<accession>A0A6N8UC87</accession>
<dbReference type="PANTHER" id="PTHR24220:SF692">
    <property type="entry name" value="ABC TRANSPORTER DOMAIN-CONTAINING PROTEIN"/>
    <property type="match status" value="1"/>
</dbReference>
<comment type="caution">
    <text evidence="5">The sequence shown here is derived from an EMBL/GenBank/DDBJ whole genome shotgun (WGS) entry which is preliminary data.</text>
</comment>
<dbReference type="RefSeq" id="WP_160625716.1">
    <property type="nucleotide sequence ID" value="NZ_WUUQ01000006.1"/>
</dbReference>
<dbReference type="Proteomes" id="UP000434036">
    <property type="component" value="Unassembled WGS sequence"/>
</dbReference>
<evidence type="ECO:0000313" key="5">
    <source>
        <dbReference type="EMBL" id="MXQ74333.1"/>
    </source>
</evidence>
<dbReference type="InterPro" id="IPR017871">
    <property type="entry name" value="ABC_transporter-like_CS"/>
</dbReference>
<dbReference type="SMART" id="SM00382">
    <property type="entry name" value="AAA"/>
    <property type="match status" value="1"/>
</dbReference>
<sequence>MIKVEKLNKTYQVGDKKIPVLKDISLTITDNEFAVVMGESGCGKSTFLSCISGLSEITSGQILLDDLSLHDKKNKAMEEIRLKKFGFIFQDNYMIDNLTVLENVCMSRLQYDPNAYELGRSLLASMHIEQLADKYPSQVSGGEKQRAAIARAMINQPDILFADEPTASLDHRSASDIMEIFKHLNEQGQCILMVTHSAQIAAYGTRIMIMEDGVFYQDEPLGKDRKANVEKIRDMVKDIL</sequence>
<dbReference type="PROSITE" id="PS00211">
    <property type="entry name" value="ABC_TRANSPORTER_1"/>
    <property type="match status" value="1"/>
</dbReference>
<evidence type="ECO:0000256" key="3">
    <source>
        <dbReference type="ARBA" id="ARBA00022840"/>
    </source>
</evidence>
<keyword evidence="2" id="KW-0547">Nucleotide-binding</keyword>
<evidence type="ECO:0000313" key="6">
    <source>
        <dbReference type="Proteomes" id="UP000434036"/>
    </source>
</evidence>
<dbReference type="CDD" id="cd03255">
    <property type="entry name" value="ABC_MJ0796_LolCDE_FtsE"/>
    <property type="match status" value="1"/>
</dbReference>
<feature type="domain" description="ABC transporter" evidence="4">
    <location>
        <begin position="2"/>
        <end position="237"/>
    </location>
</feature>
<dbReference type="SUPFAM" id="SSF52540">
    <property type="entry name" value="P-loop containing nucleoside triphosphate hydrolases"/>
    <property type="match status" value="1"/>
</dbReference>
<dbReference type="GO" id="GO:0016887">
    <property type="term" value="F:ATP hydrolysis activity"/>
    <property type="evidence" value="ECO:0007669"/>
    <property type="project" value="InterPro"/>
</dbReference>
<protein>
    <submittedName>
        <fullName evidence="5">ATP-binding cassette domain-containing protein</fullName>
    </submittedName>
</protein>
<dbReference type="Gene3D" id="3.40.50.300">
    <property type="entry name" value="P-loop containing nucleotide triphosphate hydrolases"/>
    <property type="match status" value="1"/>
</dbReference>
<reference evidence="5 6" key="1">
    <citation type="submission" date="2019-12" db="EMBL/GenBank/DDBJ databases">
        <authorList>
            <person name="Yang R."/>
        </authorList>
    </citation>
    <scope>NUCLEOTIDE SEQUENCE [LARGE SCALE GENOMIC DNA]</scope>
    <source>
        <strain evidence="5 6">DONG20-135</strain>
    </source>
</reference>
<dbReference type="InterPro" id="IPR003439">
    <property type="entry name" value="ABC_transporter-like_ATP-bd"/>
</dbReference>
<dbReference type="Pfam" id="PF00005">
    <property type="entry name" value="ABC_tran"/>
    <property type="match status" value="1"/>
</dbReference>
<keyword evidence="6" id="KW-1185">Reference proteome</keyword>
<dbReference type="AlphaFoldDB" id="A0A6N8UC87"/>
<keyword evidence="1" id="KW-0813">Transport</keyword>
<gene>
    <name evidence="5" type="ORF">GSF08_10400</name>
</gene>
<dbReference type="GO" id="GO:0005524">
    <property type="term" value="F:ATP binding"/>
    <property type="evidence" value="ECO:0007669"/>
    <property type="project" value="UniProtKB-KW"/>
</dbReference>
<evidence type="ECO:0000256" key="2">
    <source>
        <dbReference type="ARBA" id="ARBA00022741"/>
    </source>
</evidence>
<dbReference type="GO" id="GO:0005886">
    <property type="term" value="C:plasma membrane"/>
    <property type="evidence" value="ECO:0007669"/>
    <property type="project" value="TreeGrafter"/>
</dbReference>
<name>A0A6N8UC87_9FIRM</name>
<organism evidence="5 6">
    <name type="scientific">Copranaerobaculum intestinale</name>
    <dbReference type="NCBI Taxonomy" id="2692629"/>
    <lineage>
        <taxon>Bacteria</taxon>
        <taxon>Bacillati</taxon>
        <taxon>Bacillota</taxon>
        <taxon>Erysipelotrichia</taxon>
        <taxon>Erysipelotrichales</taxon>
        <taxon>Erysipelotrichaceae</taxon>
        <taxon>Copranaerobaculum</taxon>
    </lineage>
</organism>
<dbReference type="GO" id="GO:0022857">
    <property type="term" value="F:transmembrane transporter activity"/>
    <property type="evidence" value="ECO:0007669"/>
    <property type="project" value="TreeGrafter"/>
</dbReference>
<proteinExistence type="predicted"/>
<dbReference type="InterPro" id="IPR027417">
    <property type="entry name" value="P-loop_NTPase"/>
</dbReference>
<keyword evidence="3 5" id="KW-0067">ATP-binding</keyword>
<dbReference type="InterPro" id="IPR003593">
    <property type="entry name" value="AAA+_ATPase"/>
</dbReference>
<dbReference type="EMBL" id="WUUQ01000006">
    <property type="protein sequence ID" value="MXQ74333.1"/>
    <property type="molecule type" value="Genomic_DNA"/>
</dbReference>
<dbReference type="PROSITE" id="PS50893">
    <property type="entry name" value="ABC_TRANSPORTER_2"/>
    <property type="match status" value="1"/>
</dbReference>
<dbReference type="InterPro" id="IPR015854">
    <property type="entry name" value="ABC_transpr_LolD-like"/>
</dbReference>